<gene>
    <name evidence="1" type="ORF">Prudu_009175</name>
</gene>
<evidence type="ECO:0000313" key="1">
    <source>
        <dbReference type="EMBL" id="BBG99470.1"/>
    </source>
</evidence>
<dbReference type="PANTHER" id="PTHR30457">
    <property type="entry name" value="5'-NUCLEOTIDASE SURE"/>
    <property type="match status" value="1"/>
</dbReference>
<proteinExistence type="predicted"/>
<name>A0A4Y1R5N3_PRUDU</name>
<dbReference type="PANTHER" id="PTHR30457:SF16">
    <property type="entry name" value="SURVIVAL PROTEIN SURE-LIKE PHOSPHATASE_NUCLEOTIDASE DOMAIN-CONTAINING PROTEIN"/>
    <property type="match status" value="1"/>
</dbReference>
<accession>A0A4Y1R5N3</accession>
<organism evidence="1">
    <name type="scientific">Prunus dulcis</name>
    <name type="common">Almond</name>
    <name type="synonym">Amygdalus dulcis</name>
    <dbReference type="NCBI Taxonomy" id="3755"/>
    <lineage>
        <taxon>Eukaryota</taxon>
        <taxon>Viridiplantae</taxon>
        <taxon>Streptophyta</taxon>
        <taxon>Embryophyta</taxon>
        <taxon>Tracheophyta</taxon>
        <taxon>Spermatophyta</taxon>
        <taxon>Magnoliopsida</taxon>
        <taxon>eudicotyledons</taxon>
        <taxon>Gunneridae</taxon>
        <taxon>Pentapetalae</taxon>
        <taxon>rosids</taxon>
        <taxon>fabids</taxon>
        <taxon>Rosales</taxon>
        <taxon>Rosaceae</taxon>
        <taxon>Amygdaloideae</taxon>
        <taxon>Amygdaleae</taxon>
        <taxon>Prunus</taxon>
    </lineage>
</organism>
<dbReference type="EMBL" id="AP019299">
    <property type="protein sequence ID" value="BBG99470.1"/>
    <property type="molecule type" value="Genomic_DNA"/>
</dbReference>
<protein>
    <submittedName>
        <fullName evidence="1">Survival protein SurE-like phosphatase/nucleotidase</fullName>
    </submittedName>
</protein>
<sequence>MVKKDLSYESDMKNAVGVSLPLIYAVVKSIQEEVFPKSCLLNIEIPSSPWTNKVLTASLYGYLQRQRLPKTNIHMVTLDLYLHGTPLISHYAT</sequence>
<dbReference type="InterPro" id="IPR030048">
    <property type="entry name" value="SurE"/>
</dbReference>
<dbReference type="GO" id="GO:0008252">
    <property type="term" value="F:nucleotidase activity"/>
    <property type="evidence" value="ECO:0007669"/>
    <property type="project" value="InterPro"/>
</dbReference>
<dbReference type="AlphaFoldDB" id="A0A4Y1R5N3"/>
<reference evidence="1" key="1">
    <citation type="journal article" date="2019" name="Science">
        <title>Mutation of a bHLH transcription factor allowed almond domestication.</title>
        <authorList>
            <person name="Sanchez-Perez R."/>
            <person name="Pavan S."/>
            <person name="Mazzeo R."/>
            <person name="Moldovan C."/>
            <person name="Aiese Cigliano R."/>
            <person name="Del Cueto J."/>
            <person name="Ricciardi F."/>
            <person name="Lotti C."/>
            <person name="Ricciardi L."/>
            <person name="Dicenta F."/>
            <person name="Lopez-Marques R.L."/>
            <person name="Lindberg Moller B."/>
        </authorList>
    </citation>
    <scope>NUCLEOTIDE SEQUENCE</scope>
</reference>